<feature type="transmembrane region" description="Helical" evidence="5">
    <location>
        <begin position="269"/>
        <end position="288"/>
    </location>
</feature>
<sequence>MLWLFQLPMVVLQHLYTLFLFTKSDIKTTVVPITVLAVASAPLTNIAHLPHTIFWTWFHVLQFDVSNQTLDPEEDEHNKKDRPLPAKRITYRNALILRWALVPACWTLSACYSLETMYASMGLVALTVIYDELGAHAGHWAIRNLVNALGFVSFEVGASLVAGNNRHFLDNTARLSVLCSAGIFFTTIQSQDFKDVEGDSMIGRQTIPIVHPKLAAPTLAMVLQAWSVGLAILWHANLVTGMAINTLALAVGLCFLLSKTCKAYQRSFYLYNVWLSFAHGLPLCWRLYCASQAVSAS</sequence>
<accession>A0A0H2S0Y5</accession>
<dbReference type="AlphaFoldDB" id="A0A0H2S0Y5"/>
<dbReference type="GO" id="GO:0016765">
    <property type="term" value="F:transferase activity, transferring alkyl or aryl (other than methyl) groups"/>
    <property type="evidence" value="ECO:0007669"/>
    <property type="project" value="InterPro"/>
</dbReference>
<evidence type="ECO:0000256" key="5">
    <source>
        <dbReference type="SAM" id="Phobius"/>
    </source>
</evidence>
<dbReference type="OrthoDB" id="434972at2759"/>
<dbReference type="PANTHER" id="PTHR42723:SF1">
    <property type="entry name" value="CHLOROPHYLL SYNTHASE, CHLOROPLASTIC"/>
    <property type="match status" value="1"/>
</dbReference>
<comment type="subcellular location">
    <subcellularLocation>
        <location evidence="1">Membrane</location>
        <topology evidence="1">Multi-pass membrane protein</topology>
    </subcellularLocation>
</comment>
<feature type="transmembrane region" description="Helical" evidence="5">
    <location>
        <begin position="239"/>
        <end position="257"/>
    </location>
</feature>
<dbReference type="CDD" id="cd13965">
    <property type="entry name" value="PT_UbiA_3"/>
    <property type="match status" value="1"/>
</dbReference>
<evidence type="ECO:0000313" key="7">
    <source>
        <dbReference type="Proteomes" id="UP000053477"/>
    </source>
</evidence>
<evidence type="ECO:0000313" key="6">
    <source>
        <dbReference type="EMBL" id="KLO17674.1"/>
    </source>
</evidence>
<dbReference type="Gene3D" id="1.10.357.140">
    <property type="entry name" value="UbiA prenyltransferase"/>
    <property type="match status" value="1"/>
</dbReference>
<evidence type="ECO:0000256" key="3">
    <source>
        <dbReference type="ARBA" id="ARBA00022989"/>
    </source>
</evidence>
<dbReference type="STRING" id="27342.A0A0H2S0Y5"/>
<dbReference type="EMBL" id="KQ085902">
    <property type="protein sequence ID" value="KLO17674.1"/>
    <property type="molecule type" value="Genomic_DNA"/>
</dbReference>
<dbReference type="InterPro" id="IPR044878">
    <property type="entry name" value="UbiA_sf"/>
</dbReference>
<name>A0A0H2S0Y5_9AGAM</name>
<dbReference type="Proteomes" id="UP000053477">
    <property type="component" value="Unassembled WGS sequence"/>
</dbReference>
<dbReference type="InParanoid" id="A0A0H2S0Y5"/>
<keyword evidence="4 5" id="KW-0472">Membrane</keyword>
<dbReference type="InterPro" id="IPR050475">
    <property type="entry name" value="Prenyltransferase_related"/>
</dbReference>
<keyword evidence="2 5" id="KW-0812">Transmembrane</keyword>
<keyword evidence="7" id="KW-1185">Reference proteome</keyword>
<evidence type="ECO:0000256" key="4">
    <source>
        <dbReference type="ARBA" id="ARBA00023136"/>
    </source>
</evidence>
<keyword evidence="3 5" id="KW-1133">Transmembrane helix</keyword>
<evidence type="ECO:0000256" key="2">
    <source>
        <dbReference type="ARBA" id="ARBA00022692"/>
    </source>
</evidence>
<evidence type="ECO:0008006" key="8">
    <source>
        <dbReference type="Google" id="ProtNLM"/>
    </source>
</evidence>
<protein>
    <recommendedName>
        <fullName evidence="8">UbiA prenyltransferase</fullName>
    </recommendedName>
</protein>
<proteinExistence type="predicted"/>
<gene>
    <name evidence="6" type="ORF">SCHPADRAFT_821010</name>
</gene>
<organism evidence="6 7">
    <name type="scientific">Schizopora paradoxa</name>
    <dbReference type="NCBI Taxonomy" id="27342"/>
    <lineage>
        <taxon>Eukaryota</taxon>
        <taxon>Fungi</taxon>
        <taxon>Dikarya</taxon>
        <taxon>Basidiomycota</taxon>
        <taxon>Agaricomycotina</taxon>
        <taxon>Agaricomycetes</taxon>
        <taxon>Hymenochaetales</taxon>
        <taxon>Schizoporaceae</taxon>
        <taxon>Schizopora</taxon>
    </lineage>
</organism>
<dbReference type="GO" id="GO:0016020">
    <property type="term" value="C:membrane"/>
    <property type="evidence" value="ECO:0007669"/>
    <property type="project" value="UniProtKB-SubCell"/>
</dbReference>
<reference evidence="6 7" key="1">
    <citation type="submission" date="2015-04" db="EMBL/GenBank/DDBJ databases">
        <title>Complete genome sequence of Schizopora paradoxa KUC8140, a cosmopolitan wood degrader in East Asia.</title>
        <authorList>
            <consortium name="DOE Joint Genome Institute"/>
            <person name="Min B."/>
            <person name="Park H."/>
            <person name="Jang Y."/>
            <person name="Kim J.-J."/>
            <person name="Kim K.H."/>
            <person name="Pangilinan J."/>
            <person name="Lipzen A."/>
            <person name="Riley R."/>
            <person name="Grigoriev I.V."/>
            <person name="Spatafora J.W."/>
            <person name="Choi I.-G."/>
        </authorList>
    </citation>
    <scope>NUCLEOTIDE SEQUENCE [LARGE SCALE GENOMIC DNA]</scope>
    <source>
        <strain evidence="6 7">KUC8140</strain>
    </source>
</reference>
<dbReference type="InterPro" id="IPR000537">
    <property type="entry name" value="UbiA_prenyltransferase"/>
</dbReference>
<evidence type="ECO:0000256" key="1">
    <source>
        <dbReference type="ARBA" id="ARBA00004141"/>
    </source>
</evidence>
<dbReference type="PANTHER" id="PTHR42723">
    <property type="entry name" value="CHLOROPHYLL SYNTHASE"/>
    <property type="match status" value="1"/>
</dbReference>
<dbReference type="Pfam" id="PF01040">
    <property type="entry name" value="UbiA"/>
    <property type="match status" value="1"/>
</dbReference>